<evidence type="ECO:0000313" key="2">
    <source>
        <dbReference type="EMBL" id="EQC34409.1"/>
    </source>
</evidence>
<keyword evidence="3" id="KW-1185">Reference proteome</keyword>
<protein>
    <submittedName>
        <fullName evidence="2">Uncharacterized protein</fullName>
    </submittedName>
</protein>
<dbReference type="Pfam" id="PF11397">
    <property type="entry name" value="GlcNAc"/>
    <property type="match status" value="2"/>
</dbReference>
<dbReference type="OrthoDB" id="76265at2759"/>
<accession>T0Q940</accession>
<reference evidence="2 3" key="1">
    <citation type="submission" date="2012-04" db="EMBL/GenBank/DDBJ databases">
        <title>The Genome Sequence of Saprolegnia declina VS20.</title>
        <authorList>
            <consortium name="The Broad Institute Genome Sequencing Platform"/>
            <person name="Russ C."/>
            <person name="Nusbaum C."/>
            <person name="Tyler B."/>
            <person name="van West P."/>
            <person name="Dieguez-Uribeondo J."/>
            <person name="de Bruijn I."/>
            <person name="Tripathy S."/>
            <person name="Jiang R."/>
            <person name="Young S.K."/>
            <person name="Zeng Q."/>
            <person name="Gargeya S."/>
            <person name="Fitzgerald M."/>
            <person name="Haas B."/>
            <person name="Abouelleil A."/>
            <person name="Alvarado L."/>
            <person name="Arachchi H.M."/>
            <person name="Berlin A."/>
            <person name="Chapman S.B."/>
            <person name="Goldberg J."/>
            <person name="Griggs A."/>
            <person name="Gujja S."/>
            <person name="Hansen M."/>
            <person name="Howarth C."/>
            <person name="Imamovic A."/>
            <person name="Larimer J."/>
            <person name="McCowen C."/>
            <person name="Montmayeur A."/>
            <person name="Murphy C."/>
            <person name="Neiman D."/>
            <person name="Pearson M."/>
            <person name="Priest M."/>
            <person name="Roberts A."/>
            <person name="Saif S."/>
            <person name="Shea T."/>
            <person name="Sisk P."/>
            <person name="Sykes S."/>
            <person name="Wortman J."/>
            <person name="Nusbaum C."/>
            <person name="Birren B."/>
        </authorList>
    </citation>
    <scope>NUCLEOTIDE SEQUENCE [LARGE SCALE GENOMIC DNA]</scope>
    <source>
        <strain evidence="2 3">VS20</strain>
    </source>
</reference>
<name>T0Q940_SAPDV</name>
<dbReference type="Proteomes" id="UP000030762">
    <property type="component" value="Unassembled WGS sequence"/>
</dbReference>
<dbReference type="InParanoid" id="T0Q940"/>
<gene>
    <name evidence="2" type="ORF">SDRG_08179</name>
</gene>
<keyword evidence="1" id="KW-0472">Membrane</keyword>
<dbReference type="GeneID" id="19948906"/>
<dbReference type="EMBL" id="JH767155">
    <property type="protein sequence ID" value="EQC34409.1"/>
    <property type="molecule type" value="Genomic_DNA"/>
</dbReference>
<feature type="transmembrane region" description="Helical" evidence="1">
    <location>
        <begin position="532"/>
        <end position="551"/>
    </location>
</feature>
<evidence type="ECO:0000256" key="1">
    <source>
        <dbReference type="SAM" id="Phobius"/>
    </source>
</evidence>
<dbReference type="VEuPathDB" id="FungiDB:SDRG_08179"/>
<dbReference type="PANTHER" id="PTHR34496">
    <property type="entry name" value="GLCNAC TRANSFERASE-RELATED"/>
    <property type="match status" value="1"/>
</dbReference>
<keyword evidence="1" id="KW-0812">Transmembrane</keyword>
<organism evidence="2 3">
    <name type="scientific">Saprolegnia diclina (strain VS20)</name>
    <dbReference type="NCBI Taxonomy" id="1156394"/>
    <lineage>
        <taxon>Eukaryota</taxon>
        <taxon>Sar</taxon>
        <taxon>Stramenopiles</taxon>
        <taxon>Oomycota</taxon>
        <taxon>Saprolegniomycetes</taxon>
        <taxon>Saprolegniales</taxon>
        <taxon>Saprolegniaceae</taxon>
        <taxon>Saprolegnia</taxon>
    </lineage>
</organism>
<dbReference type="AlphaFoldDB" id="T0Q940"/>
<dbReference type="eggNOG" id="ENOG502QUWK">
    <property type="taxonomic scope" value="Eukaryota"/>
</dbReference>
<proteinExistence type="predicted"/>
<dbReference type="OMA" id="DKIATHY"/>
<dbReference type="PANTHER" id="PTHR34496:SF6">
    <property type="entry name" value="GLYCOSYLTRANSFERASE 2-LIKE DOMAIN-CONTAINING PROTEIN"/>
    <property type="match status" value="1"/>
</dbReference>
<dbReference type="InterPro" id="IPR021067">
    <property type="entry name" value="Glycosyltransferase"/>
</dbReference>
<dbReference type="RefSeq" id="XP_008612271.1">
    <property type="nucleotide sequence ID" value="XM_008614049.1"/>
</dbReference>
<keyword evidence="1" id="KW-1133">Transmembrane helix</keyword>
<sequence>MDEELTRELTALGANTHYDGLFSHKLPLRISRVARLIYGVAGAIWPPGKSRNLISQVTSTDASMPSPTTKPKQSLFYTRKKVPHRAYLEPSIQNIPASPAAAHLRPPPPRLPTDPTHFIGIASYRDGFKCGYTLWTAFTNARYPDRVFLGVVDQTGPGDLICLEEYCRRAKETWPDHDCRYKANIKIDARDARLSKGPVIARWQQQQLIGDQDFCMELDAHSKFLADWDVEIVKDWLRTENEMAVFSTYPMAYNYIGPGDKIATHYSSHLASYLERSHEYDIPVIGGYLLIDDSEVPQMSALWGGCLSFSKCHAEKRAPMDKYMKWIFWGEEYLRSMQLWTHGYDIYSPSRHGHIVFHNWTNDPQKKRFWDNVTTVAEKPREEAIAYNRLRTMLTLPFQGEVDTRELHRFGPGRVRSIAQFLNFSGISNTNASLDEWPTAQRRWVPYSVPDEVEALLPGWTLHGSKEISEPMVLNELQKLAAELHGDRGAQNTSLQALAQQLDANRAGHEEGLLHLRNDVAQLRRVDRDGNFQSIAVLCFMIVALLALAVLRRRPRSPKEATR</sequence>
<evidence type="ECO:0000313" key="3">
    <source>
        <dbReference type="Proteomes" id="UP000030762"/>
    </source>
</evidence>